<dbReference type="SUPFAM" id="SSF53062">
    <property type="entry name" value="PTS system fructose IIA component-like"/>
    <property type="match status" value="1"/>
</dbReference>
<evidence type="ECO:0000256" key="7">
    <source>
        <dbReference type="ARBA" id="ARBA00022777"/>
    </source>
</evidence>
<dbReference type="GO" id="GO:0016020">
    <property type="term" value="C:membrane"/>
    <property type="evidence" value="ECO:0007669"/>
    <property type="project" value="InterPro"/>
</dbReference>
<evidence type="ECO:0000256" key="2">
    <source>
        <dbReference type="ARBA" id="ARBA00022448"/>
    </source>
</evidence>
<keyword evidence="5" id="KW-0808">Transferase</keyword>
<dbReference type="CDD" id="cd00006">
    <property type="entry name" value="PTS_IIA_man"/>
    <property type="match status" value="1"/>
</dbReference>
<feature type="domain" description="PTS EIIA type-4" evidence="8">
    <location>
        <begin position="2"/>
        <end position="125"/>
    </location>
</feature>
<keyword evidence="10" id="KW-1185">Reference proteome</keyword>
<dbReference type="Pfam" id="PF03610">
    <property type="entry name" value="EIIA-man"/>
    <property type="match status" value="1"/>
</dbReference>
<comment type="subcellular location">
    <subcellularLocation>
        <location evidence="1">Cytoplasm</location>
    </subcellularLocation>
</comment>
<dbReference type="Gene3D" id="3.40.50.510">
    <property type="entry name" value="Phosphotransferase system, mannose-type IIA component"/>
    <property type="match status" value="1"/>
</dbReference>
<dbReference type="OrthoDB" id="7065728at2"/>
<evidence type="ECO:0000313" key="10">
    <source>
        <dbReference type="Proteomes" id="UP000426424"/>
    </source>
</evidence>
<dbReference type="InterPro" id="IPR051471">
    <property type="entry name" value="Bacterial_PTS_sugar_comp"/>
</dbReference>
<evidence type="ECO:0000313" key="9">
    <source>
        <dbReference type="EMBL" id="QGU33410.1"/>
    </source>
</evidence>
<dbReference type="GO" id="GO:0005737">
    <property type="term" value="C:cytoplasm"/>
    <property type="evidence" value="ECO:0007669"/>
    <property type="project" value="UniProtKB-SubCell"/>
</dbReference>
<protein>
    <submittedName>
        <fullName evidence="9">PTS fructose transporter subunit IIA</fullName>
    </submittedName>
</protein>
<dbReference type="RefSeq" id="WP_153975602.1">
    <property type="nucleotide sequence ID" value="NZ_CP039268.1"/>
</dbReference>
<gene>
    <name evidence="9" type="ORF">E6P07_10750</name>
</gene>
<evidence type="ECO:0000256" key="3">
    <source>
        <dbReference type="ARBA" id="ARBA00022490"/>
    </source>
</evidence>
<keyword evidence="3" id="KW-0963">Cytoplasm</keyword>
<reference evidence="9 10" key="1">
    <citation type="submission" date="2019-12" db="EMBL/GenBank/DDBJ databases">
        <title>The complete genome of the thermophilic, anoxygenic phototrophic gammaproteobacterium Thermochromatium tepidum.</title>
        <authorList>
            <person name="Sattley W.M."/>
            <person name="Swingley W.D."/>
            <person name="Burchell B.M."/>
            <person name="Gurbani S.A."/>
            <person name="Kujawa C.M."/>
            <person name="Nuccio D.A."/>
            <person name="Schladweiler J."/>
            <person name="Shaffer K.N."/>
            <person name="Stokes L.M."/>
            <person name="Touchman J.W."/>
            <person name="Blankenship R.E."/>
            <person name="Madigan M.T."/>
        </authorList>
    </citation>
    <scope>NUCLEOTIDE SEQUENCE [LARGE SCALE GENOMIC DNA]</scope>
    <source>
        <strain evidence="9 10">ATCC 43061</strain>
    </source>
</reference>
<name>A0A6I6EGS3_THETI</name>
<dbReference type="AlphaFoldDB" id="A0A6I6EGS3"/>
<keyword evidence="2" id="KW-0813">Transport</keyword>
<keyword evidence="6" id="KW-0598">Phosphotransferase system</keyword>
<dbReference type="Proteomes" id="UP000426424">
    <property type="component" value="Chromosome"/>
</dbReference>
<accession>A0A6I6EGS3</accession>
<dbReference type="PANTHER" id="PTHR33799">
    <property type="entry name" value="PTS PERMEASE-RELATED-RELATED"/>
    <property type="match status" value="1"/>
</dbReference>
<evidence type="ECO:0000256" key="5">
    <source>
        <dbReference type="ARBA" id="ARBA00022679"/>
    </source>
</evidence>
<dbReference type="EMBL" id="CP039268">
    <property type="protein sequence ID" value="QGU33410.1"/>
    <property type="molecule type" value="Genomic_DNA"/>
</dbReference>
<evidence type="ECO:0000256" key="1">
    <source>
        <dbReference type="ARBA" id="ARBA00004496"/>
    </source>
</evidence>
<dbReference type="InterPro" id="IPR004701">
    <property type="entry name" value="PTS_EIIA_man-typ"/>
</dbReference>
<evidence type="ECO:0000256" key="6">
    <source>
        <dbReference type="ARBA" id="ARBA00022683"/>
    </source>
</evidence>
<keyword evidence="4" id="KW-0762">Sugar transport</keyword>
<dbReference type="GO" id="GO:0016301">
    <property type="term" value="F:kinase activity"/>
    <property type="evidence" value="ECO:0007669"/>
    <property type="project" value="UniProtKB-KW"/>
</dbReference>
<sequence length="129" mass="13833">MSVGILLLTHRPLGEDLLRIASEILGRVPDGIACCEVVNDTPPDEILDRCRCLAETLDQGEGLLVLTDLYGATPANVARAFADSRAQVRVVSGLNLPMLLRTLNYAALDLDHLAEKALSGGRDGVRRGN</sequence>
<evidence type="ECO:0000259" key="8">
    <source>
        <dbReference type="PROSITE" id="PS51096"/>
    </source>
</evidence>
<proteinExistence type="predicted"/>
<dbReference type="KEGG" id="ttp:E6P07_10750"/>
<dbReference type="PROSITE" id="PS51096">
    <property type="entry name" value="PTS_EIIA_TYPE_4"/>
    <property type="match status" value="1"/>
</dbReference>
<dbReference type="PANTHER" id="PTHR33799:SF1">
    <property type="entry name" value="PTS SYSTEM MANNOSE-SPECIFIC EIIAB COMPONENT-RELATED"/>
    <property type="match status" value="1"/>
</dbReference>
<dbReference type="InterPro" id="IPR033887">
    <property type="entry name" value="PTS_IIA_man"/>
</dbReference>
<organism evidence="9 10">
    <name type="scientific">Thermochromatium tepidum ATCC 43061</name>
    <dbReference type="NCBI Taxonomy" id="316276"/>
    <lineage>
        <taxon>Bacteria</taxon>
        <taxon>Pseudomonadati</taxon>
        <taxon>Pseudomonadota</taxon>
        <taxon>Gammaproteobacteria</taxon>
        <taxon>Chromatiales</taxon>
        <taxon>Chromatiaceae</taxon>
        <taxon>Thermochromatium</taxon>
    </lineage>
</organism>
<dbReference type="InterPro" id="IPR036662">
    <property type="entry name" value="PTS_EIIA_man-typ_sf"/>
</dbReference>
<keyword evidence="7" id="KW-0418">Kinase</keyword>
<dbReference type="GO" id="GO:0009401">
    <property type="term" value="P:phosphoenolpyruvate-dependent sugar phosphotransferase system"/>
    <property type="evidence" value="ECO:0007669"/>
    <property type="project" value="UniProtKB-KW"/>
</dbReference>
<evidence type="ECO:0000256" key="4">
    <source>
        <dbReference type="ARBA" id="ARBA00022597"/>
    </source>
</evidence>